<dbReference type="EMBL" id="JADION010000021">
    <property type="protein sequence ID" value="MBF4102674.1"/>
    <property type="molecule type" value="Genomic_DNA"/>
</dbReference>
<comment type="caution">
    <text evidence="1">The sequence shown here is derived from an EMBL/GenBank/DDBJ whole genome shotgun (WGS) entry which is preliminary data.</text>
</comment>
<proteinExistence type="predicted"/>
<accession>A0A930UX08</accession>
<reference evidence="1" key="1">
    <citation type="submission" date="2020-11" db="EMBL/GenBank/DDBJ databases">
        <title>Gallibacterium anatis 1637, full genome, WGS.</title>
        <authorList>
            <person name="Laishevtcev A.I."/>
            <person name="Yakimova E.A."/>
            <person name="Petkovich D."/>
            <person name="Stepanova T.V."/>
            <person name="Kalendr R.S."/>
            <person name="Rubalsky E.O."/>
            <person name="Zulkarneev E.R."/>
            <person name="Aleshkin A.V."/>
        </authorList>
    </citation>
    <scope>NUCLEOTIDE SEQUENCE</scope>
    <source>
        <strain evidence="1">1637</strain>
    </source>
</reference>
<sequence>MKELTEDMVWLAPQTVTLKDGTQVQVLVPQVYLVKRDVDIQPTGAVISAKEIDGDEWNSEK</sequence>
<evidence type="ECO:0000313" key="1">
    <source>
        <dbReference type="EMBL" id="MBF4102674.1"/>
    </source>
</evidence>
<name>A0A930UX08_9PAST</name>
<dbReference type="AlphaFoldDB" id="A0A930UX08"/>
<organism evidence="1">
    <name type="scientific">Gallibacterium anatis</name>
    <dbReference type="NCBI Taxonomy" id="750"/>
    <lineage>
        <taxon>Bacteria</taxon>
        <taxon>Pseudomonadati</taxon>
        <taxon>Pseudomonadota</taxon>
        <taxon>Gammaproteobacteria</taxon>
        <taxon>Pasteurellales</taxon>
        <taxon>Pasteurellaceae</taxon>
        <taxon>Gallibacterium</taxon>
    </lineage>
</organism>
<protein>
    <submittedName>
        <fullName evidence="1">Uncharacterized protein</fullName>
    </submittedName>
</protein>
<gene>
    <name evidence="1" type="ORF">INT80_08255</name>
</gene>